<proteinExistence type="predicted"/>
<dbReference type="OrthoDB" id="277011at2759"/>
<sequence>MPPSSTSPEDTDREQASLNTTLSGNHKVPFYRRSKTNKSTISDLGALSSTTSHSKSFNSNPKLKTARRSSRPGRRPSFLSRVVYKVVPCVGSEEQMATAIDVDRPQAIVVDEMSELKTAPVSTSGVKPTEIHHANNGMSNISSQNLTLPQSSNSKDSSAPPSPTDSEIIIPPPPSTQLLPEDETDGVTSGAVQPPGSTGEPLVRTITRDSDSESDGTRFTEEQDYSVGFGSRRGEDYQQLLLEEQAEEERLIRNGGSGIPISPDGVPMPLLPPIAPEHAGRKCLVLDLDETLVHSSFKPIPQPDFIVPVEIESHWHHFHVLKRPGVDLFLKEMGEIYEIVVFTASLSKYADPVLDQLDISKVVAHRLFRESCYSHKGNYVKDLSQLGRPIADTIILDNSPASYIFHPTNAVPVSSWFNDPHDAELTDLVPFLADMTSVMDVRAILDTGR</sequence>
<dbReference type="AlphaFoldDB" id="A0A9W8ZVJ3"/>
<keyword evidence="4" id="KW-1185">Reference proteome</keyword>
<dbReference type="PROSITE" id="PS50969">
    <property type="entry name" value="FCP1"/>
    <property type="match status" value="1"/>
</dbReference>
<protein>
    <submittedName>
        <fullName evidence="3">NIF-domain-containing protein</fullName>
    </submittedName>
</protein>
<evidence type="ECO:0000313" key="4">
    <source>
        <dbReference type="Proteomes" id="UP001150266"/>
    </source>
</evidence>
<dbReference type="GO" id="GO:0016791">
    <property type="term" value="F:phosphatase activity"/>
    <property type="evidence" value="ECO:0007669"/>
    <property type="project" value="InterPro"/>
</dbReference>
<name>A0A9W8ZVJ3_9AGAR</name>
<dbReference type="Proteomes" id="UP001150266">
    <property type="component" value="Unassembled WGS sequence"/>
</dbReference>
<dbReference type="Gene3D" id="3.40.50.1000">
    <property type="entry name" value="HAD superfamily/HAD-like"/>
    <property type="match status" value="1"/>
</dbReference>
<evidence type="ECO:0000313" key="3">
    <source>
        <dbReference type="EMBL" id="KAJ4468158.1"/>
    </source>
</evidence>
<dbReference type="InterPro" id="IPR050365">
    <property type="entry name" value="TIM50"/>
</dbReference>
<dbReference type="FunFam" id="3.40.50.1000:FF:000093">
    <property type="entry name" value="NLI interacting factor-like phosphatase family protein"/>
    <property type="match status" value="1"/>
</dbReference>
<feature type="compositionally biased region" description="Low complexity" evidence="1">
    <location>
        <begin position="149"/>
        <end position="159"/>
    </location>
</feature>
<dbReference type="SUPFAM" id="SSF56784">
    <property type="entry name" value="HAD-like"/>
    <property type="match status" value="1"/>
</dbReference>
<comment type="caution">
    <text evidence="3">The sequence shown here is derived from an EMBL/GenBank/DDBJ whole genome shotgun (WGS) entry which is preliminary data.</text>
</comment>
<dbReference type="Pfam" id="PF03031">
    <property type="entry name" value="NIF"/>
    <property type="match status" value="1"/>
</dbReference>
<feature type="compositionally biased region" description="Low complexity" evidence="1">
    <location>
        <begin position="48"/>
        <end position="60"/>
    </location>
</feature>
<dbReference type="CDD" id="cd07521">
    <property type="entry name" value="HAD_FCP1-like"/>
    <property type="match status" value="1"/>
</dbReference>
<dbReference type="InterPro" id="IPR023214">
    <property type="entry name" value="HAD_sf"/>
</dbReference>
<dbReference type="EMBL" id="JAOTPV010000037">
    <property type="protein sequence ID" value="KAJ4468158.1"/>
    <property type="molecule type" value="Genomic_DNA"/>
</dbReference>
<evidence type="ECO:0000259" key="2">
    <source>
        <dbReference type="PROSITE" id="PS50969"/>
    </source>
</evidence>
<accession>A0A9W8ZVJ3</accession>
<gene>
    <name evidence="3" type="ORF">J3R30DRAFT_3305681</name>
</gene>
<dbReference type="InterPro" id="IPR011948">
    <property type="entry name" value="Dullard_phosphatase"/>
</dbReference>
<dbReference type="SMART" id="SM00577">
    <property type="entry name" value="CPDc"/>
    <property type="match status" value="1"/>
</dbReference>
<feature type="compositionally biased region" description="Polar residues" evidence="1">
    <location>
        <begin position="136"/>
        <end position="148"/>
    </location>
</feature>
<reference evidence="3" key="1">
    <citation type="submission" date="2022-08" db="EMBL/GenBank/DDBJ databases">
        <title>A Global Phylogenomic Analysis of the Shiitake Genus Lentinula.</title>
        <authorList>
            <consortium name="DOE Joint Genome Institute"/>
            <person name="Sierra-Patev S."/>
            <person name="Min B."/>
            <person name="Naranjo-Ortiz M."/>
            <person name="Looney B."/>
            <person name="Konkel Z."/>
            <person name="Slot J.C."/>
            <person name="Sakamoto Y."/>
            <person name="Steenwyk J.L."/>
            <person name="Rokas A."/>
            <person name="Carro J."/>
            <person name="Camarero S."/>
            <person name="Ferreira P."/>
            <person name="Molpeceres G."/>
            <person name="Ruiz-Duenas F.J."/>
            <person name="Serrano A."/>
            <person name="Henrissat B."/>
            <person name="Drula E."/>
            <person name="Hughes K.W."/>
            <person name="Mata J.L."/>
            <person name="Ishikawa N.K."/>
            <person name="Vargas-Isla R."/>
            <person name="Ushijima S."/>
            <person name="Smith C.A."/>
            <person name="Ahrendt S."/>
            <person name="Andreopoulos W."/>
            <person name="He G."/>
            <person name="Labutti K."/>
            <person name="Lipzen A."/>
            <person name="Ng V."/>
            <person name="Riley R."/>
            <person name="Sandor L."/>
            <person name="Barry K."/>
            <person name="Martinez A.T."/>
            <person name="Xiao Y."/>
            <person name="Gibbons J.G."/>
            <person name="Terashima K."/>
            <person name="Grigoriev I.V."/>
            <person name="Hibbett D.S."/>
        </authorList>
    </citation>
    <scope>NUCLEOTIDE SEQUENCE</scope>
    <source>
        <strain evidence="3">JLM2183</strain>
    </source>
</reference>
<dbReference type="NCBIfam" id="TIGR02251">
    <property type="entry name" value="HIF-SF_euk"/>
    <property type="match status" value="1"/>
</dbReference>
<feature type="domain" description="FCP1 homology" evidence="2">
    <location>
        <begin position="277"/>
        <end position="435"/>
    </location>
</feature>
<feature type="region of interest" description="Disordered" evidence="1">
    <location>
        <begin position="1"/>
        <end position="75"/>
    </location>
</feature>
<feature type="compositionally biased region" description="Basic residues" evidence="1">
    <location>
        <begin position="64"/>
        <end position="74"/>
    </location>
</feature>
<evidence type="ECO:0000256" key="1">
    <source>
        <dbReference type="SAM" id="MobiDB-lite"/>
    </source>
</evidence>
<dbReference type="InterPro" id="IPR036412">
    <property type="entry name" value="HAD-like_sf"/>
</dbReference>
<feature type="region of interest" description="Disordered" evidence="1">
    <location>
        <begin position="119"/>
        <end position="230"/>
    </location>
</feature>
<dbReference type="PANTHER" id="PTHR12210">
    <property type="entry name" value="DULLARD PROTEIN PHOSPHATASE"/>
    <property type="match status" value="1"/>
</dbReference>
<organism evidence="3 4">
    <name type="scientific">Lentinula aciculospora</name>
    <dbReference type="NCBI Taxonomy" id="153920"/>
    <lineage>
        <taxon>Eukaryota</taxon>
        <taxon>Fungi</taxon>
        <taxon>Dikarya</taxon>
        <taxon>Basidiomycota</taxon>
        <taxon>Agaricomycotina</taxon>
        <taxon>Agaricomycetes</taxon>
        <taxon>Agaricomycetidae</taxon>
        <taxon>Agaricales</taxon>
        <taxon>Marasmiineae</taxon>
        <taxon>Omphalotaceae</taxon>
        <taxon>Lentinula</taxon>
    </lineage>
</organism>
<dbReference type="InterPro" id="IPR004274">
    <property type="entry name" value="FCP1_dom"/>
</dbReference>
<feature type="compositionally biased region" description="Basic and acidic residues" evidence="1">
    <location>
        <begin position="206"/>
        <end position="221"/>
    </location>
</feature>